<dbReference type="Proteomes" id="UP001364890">
    <property type="component" value="Unassembled WGS sequence"/>
</dbReference>
<dbReference type="EMBL" id="JBAWSY010000017">
    <property type="protein sequence ID" value="MEI4771255.1"/>
    <property type="molecule type" value="Genomic_DNA"/>
</dbReference>
<dbReference type="InterPro" id="IPR000871">
    <property type="entry name" value="Beta-lactam_class-A"/>
</dbReference>
<dbReference type="InterPro" id="IPR012338">
    <property type="entry name" value="Beta-lactam/transpept-like"/>
</dbReference>
<protein>
    <submittedName>
        <fullName evidence="2">Serine hydrolase</fullName>
    </submittedName>
</protein>
<evidence type="ECO:0000259" key="1">
    <source>
        <dbReference type="Pfam" id="PF13354"/>
    </source>
</evidence>
<keyword evidence="3" id="KW-1185">Reference proteome</keyword>
<dbReference type="PANTHER" id="PTHR35333:SF3">
    <property type="entry name" value="BETA-LACTAMASE-TYPE TRANSPEPTIDASE FOLD CONTAINING PROTEIN"/>
    <property type="match status" value="1"/>
</dbReference>
<sequence>MMKTLVSKIHDMIGQSKGIWAIVLEDLNFGEKWELNGDELFYAASVIKVPIMAAVFNAVERGEFSLSDQIVLKEEDYVGGSGVLQHFTTGTALSIQDIIMLMIIQSDNTATNILIDLVGFDSVVQSMNEVGMEKSTFYNKLMMNNPNPKGFNQISANDIAMLLKQMAIGELVSAKASEQMINIMKKQQIKDCLPERLPSPYSNFNNGMNAWELAHKTGWIPGNRHDVGIFFVGDRKLIATVLSKEEDDLVSKRILSEIGEAIYNYLSN</sequence>
<dbReference type="Gene3D" id="3.40.710.10">
    <property type="entry name" value="DD-peptidase/beta-lactamase superfamily"/>
    <property type="match status" value="1"/>
</dbReference>
<dbReference type="Pfam" id="PF13354">
    <property type="entry name" value="Beta-lactamase2"/>
    <property type="match status" value="1"/>
</dbReference>
<dbReference type="PANTHER" id="PTHR35333">
    <property type="entry name" value="BETA-LACTAMASE"/>
    <property type="match status" value="1"/>
</dbReference>
<gene>
    <name evidence="2" type="ORF">WAX74_16645</name>
</gene>
<dbReference type="InterPro" id="IPR045155">
    <property type="entry name" value="Beta-lactam_cat"/>
</dbReference>
<feature type="domain" description="Beta-lactamase class A catalytic" evidence="1">
    <location>
        <begin position="22"/>
        <end position="242"/>
    </location>
</feature>
<name>A0ABU8F8C7_9BACI</name>
<dbReference type="GO" id="GO:0016787">
    <property type="term" value="F:hydrolase activity"/>
    <property type="evidence" value="ECO:0007669"/>
    <property type="project" value="UniProtKB-KW"/>
</dbReference>
<dbReference type="RefSeq" id="WP_336498807.1">
    <property type="nucleotide sequence ID" value="NZ_JBAWSY010000017.1"/>
</dbReference>
<dbReference type="SUPFAM" id="SSF56601">
    <property type="entry name" value="beta-lactamase/transpeptidase-like"/>
    <property type="match status" value="1"/>
</dbReference>
<reference evidence="2 3" key="1">
    <citation type="submission" date="2024-01" db="EMBL/GenBank/DDBJ databases">
        <title>Seven novel Bacillus-like species.</title>
        <authorList>
            <person name="Liu G."/>
        </authorList>
    </citation>
    <scope>NUCLEOTIDE SEQUENCE [LARGE SCALE GENOMIC DNA]</scope>
    <source>
        <strain evidence="2 3">FJAT-51614</strain>
    </source>
</reference>
<proteinExistence type="predicted"/>
<accession>A0ABU8F8C7</accession>
<comment type="caution">
    <text evidence="2">The sequence shown here is derived from an EMBL/GenBank/DDBJ whole genome shotgun (WGS) entry which is preliminary data.</text>
</comment>
<evidence type="ECO:0000313" key="3">
    <source>
        <dbReference type="Proteomes" id="UP001364890"/>
    </source>
</evidence>
<keyword evidence="2" id="KW-0378">Hydrolase</keyword>
<organism evidence="2 3">
    <name type="scientific">Psychrobacillus mangrovi</name>
    <dbReference type="NCBI Taxonomy" id="3117745"/>
    <lineage>
        <taxon>Bacteria</taxon>
        <taxon>Bacillati</taxon>
        <taxon>Bacillota</taxon>
        <taxon>Bacilli</taxon>
        <taxon>Bacillales</taxon>
        <taxon>Bacillaceae</taxon>
        <taxon>Psychrobacillus</taxon>
    </lineage>
</organism>
<evidence type="ECO:0000313" key="2">
    <source>
        <dbReference type="EMBL" id="MEI4771255.1"/>
    </source>
</evidence>